<dbReference type="RefSeq" id="WP_344531160.1">
    <property type="nucleotide sequence ID" value="NZ_BAAAPE010000012.1"/>
</dbReference>
<proteinExistence type="predicted"/>
<keyword evidence="2" id="KW-1185">Reference proteome</keyword>
<evidence type="ECO:0008006" key="3">
    <source>
        <dbReference type="Google" id="ProtNLM"/>
    </source>
</evidence>
<name>A0ABN2W9S3_9ACTN</name>
<dbReference type="Pfam" id="PF11066">
    <property type="entry name" value="DUF2867"/>
    <property type="match status" value="1"/>
</dbReference>
<dbReference type="EMBL" id="BAAAPE010000012">
    <property type="protein sequence ID" value="GAA2084779.1"/>
    <property type="molecule type" value="Genomic_DNA"/>
</dbReference>
<comment type="caution">
    <text evidence="1">The sequence shown here is derived from an EMBL/GenBank/DDBJ whole genome shotgun (WGS) entry which is preliminary data.</text>
</comment>
<reference evidence="1 2" key="1">
    <citation type="journal article" date="2019" name="Int. J. Syst. Evol. Microbiol.">
        <title>The Global Catalogue of Microorganisms (GCM) 10K type strain sequencing project: providing services to taxonomists for standard genome sequencing and annotation.</title>
        <authorList>
            <consortium name="The Broad Institute Genomics Platform"/>
            <consortium name="The Broad Institute Genome Sequencing Center for Infectious Disease"/>
            <person name="Wu L."/>
            <person name="Ma J."/>
        </authorList>
    </citation>
    <scope>NUCLEOTIDE SEQUENCE [LARGE SCALE GENOMIC DNA]</scope>
    <source>
        <strain evidence="1 2">JCM 15478</strain>
    </source>
</reference>
<protein>
    <recommendedName>
        <fullName evidence="3">DUF2867 domain-containing protein</fullName>
    </recommendedName>
</protein>
<gene>
    <name evidence="1" type="ORF">GCM10009801_46140</name>
</gene>
<sequence length="201" mass="22003">MRLSRSAYTSRAWRAHEVAGDFTVEDVWALPTPGARGEFPDLVAQMAGGDTAEAGNPVYRFLFAVRWKLGALLGLDRDDDGVGTRVASLRERLPDDLREGPRGPECPRLPFTSVFQTDDEWLAEMANRTVHGAMHLGWVPDGTGVHRAQMTVLVKPNGPLGSAYMLGIKPFRYVGVYPALLRSIGEEWEESRAARGAGPAV</sequence>
<evidence type="ECO:0000313" key="1">
    <source>
        <dbReference type="EMBL" id="GAA2084779.1"/>
    </source>
</evidence>
<organism evidence="1 2">
    <name type="scientific">Streptomyces albiaxialis</name>
    <dbReference type="NCBI Taxonomy" id="329523"/>
    <lineage>
        <taxon>Bacteria</taxon>
        <taxon>Bacillati</taxon>
        <taxon>Actinomycetota</taxon>
        <taxon>Actinomycetes</taxon>
        <taxon>Kitasatosporales</taxon>
        <taxon>Streptomycetaceae</taxon>
        <taxon>Streptomyces</taxon>
    </lineage>
</organism>
<evidence type="ECO:0000313" key="2">
    <source>
        <dbReference type="Proteomes" id="UP001500016"/>
    </source>
</evidence>
<accession>A0ABN2W9S3</accession>
<dbReference type="InterPro" id="IPR021295">
    <property type="entry name" value="DUF2867"/>
</dbReference>
<dbReference type="Proteomes" id="UP001500016">
    <property type="component" value="Unassembled WGS sequence"/>
</dbReference>